<feature type="transmembrane region" description="Helical" evidence="6">
    <location>
        <begin position="49"/>
        <end position="75"/>
    </location>
</feature>
<dbReference type="RefSeq" id="WP_051587903.1">
    <property type="nucleotide sequence ID" value="NZ_KK082138.1"/>
</dbReference>
<evidence type="ECO:0000256" key="3">
    <source>
        <dbReference type="ARBA" id="ARBA00022692"/>
    </source>
</evidence>
<protein>
    <submittedName>
        <fullName evidence="8">Flagellar protein</fullName>
    </submittedName>
</protein>
<gene>
    <name evidence="8" type="ORF">BG53_11710</name>
</gene>
<keyword evidence="7" id="KW-0732">Signal</keyword>
<keyword evidence="8" id="KW-0966">Cell projection</keyword>
<comment type="subcellular location">
    <subcellularLocation>
        <location evidence="1">Cell membrane</location>
    </subcellularLocation>
</comment>
<keyword evidence="2" id="KW-1003">Cell membrane</keyword>
<evidence type="ECO:0000256" key="4">
    <source>
        <dbReference type="ARBA" id="ARBA00022989"/>
    </source>
</evidence>
<keyword evidence="4 6" id="KW-1133">Transmembrane helix</keyword>
<keyword evidence="8" id="KW-0282">Flagellum</keyword>
<accession>A0A9W5W898</accession>
<dbReference type="EMBL" id="JFHU01000033">
    <property type="protein sequence ID" value="EXX91339.1"/>
    <property type="molecule type" value="Genomic_DNA"/>
</dbReference>
<feature type="signal peptide" evidence="7">
    <location>
        <begin position="1"/>
        <end position="25"/>
    </location>
</feature>
<evidence type="ECO:0000256" key="1">
    <source>
        <dbReference type="ARBA" id="ARBA00004236"/>
    </source>
</evidence>
<dbReference type="InterPro" id="IPR022781">
    <property type="entry name" value="Flagellar_biosynth_FliO"/>
</dbReference>
<dbReference type="GO" id="GO:0016020">
    <property type="term" value="C:membrane"/>
    <property type="evidence" value="ECO:0007669"/>
    <property type="project" value="InterPro"/>
</dbReference>
<name>A0A9W5W898_9BACL</name>
<proteinExistence type="predicted"/>
<evidence type="ECO:0000256" key="7">
    <source>
        <dbReference type="SAM" id="SignalP"/>
    </source>
</evidence>
<keyword evidence="8" id="KW-0969">Cilium</keyword>
<organism evidence="8 9">
    <name type="scientific">Paenibacillus darwinianus</name>
    <dbReference type="NCBI Taxonomy" id="1380763"/>
    <lineage>
        <taxon>Bacteria</taxon>
        <taxon>Bacillati</taxon>
        <taxon>Bacillota</taxon>
        <taxon>Bacilli</taxon>
        <taxon>Bacillales</taxon>
        <taxon>Paenibacillaceae</taxon>
        <taxon>Paenibacillus</taxon>
    </lineage>
</organism>
<keyword evidence="5 6" id="KW-0472">Membrane</keyword>
<dbReference type="Proteomes" id="UP000053750">
    <property type="component" value="Unassembled WGS sequence"/>
</dbReference>
<comment type="caution">
    <text evidence="8">The sequence shown here is derived from an EMBL/GenBank/DDBJ whole genome shotgun (WGS) entry which is preliminary data.</text>
</comment>
<evidence type="ECO:0000313" key="9">
    <source>
        <dbReference type="Proteomes" id="UP000053750"/>
    </source>
</evidence>
<dbReference type="Pfam" id="PF04347">
    <property type="entry name" value="FliO"/>
    <property type="match status" value="1"/>
</dbReference>
<evidence type="ECO:0000313" key="8">
    <source>
        <dbReference type="EMBL" id="EXX91339.1"/>
    </source>
</evidence>
<evidence type="ECO:0000256" key="6">
    <source>
        <dbReference type="SAM" id="Phobius"/>
    </source>
</evidence>
<dbReference type="OrthoDB" id="2376965at2"/>
<feature type="chain" id="PRO_5040733032" evidence="7">
    <location>
        <begin position="26"/>
        <end position="212"/>
    </location>
</feature>
<dbReference type="GO" id="GO:0044781">
    <property type="term" value="P:bacterial-type flagellum organization"/>
    <property type="evidence" value="ECO:0007669"/>
    <property type="project" value="InterPro"/>
</dbReference>
<sequence length="212" mass="23085">MSNYSVHLALSSLAFLTVMPSAVRAAGDTNGTMNNLDGPPAEIVGSTSMAGSLIWVIVSLILVIGLIVFVIKFLAGRSRIWGANRSLRSLGGVALGQNKSLQVVDVAGQLYVVGVGEDVRLLDKIEDPEQAQAIIRLLDQTSQLMWNTAAVGSLMNRLRNRTAVGGLRETETIEDDAFRTILQDKLQRQAETKHKVETLLNENSSKDRLRDE</sequence>
<evidence type="ECO:0000256" key="5">
    <source>
        <dbReference type="ARBA" id="ARBA00023136"/>
    </source>
</evidence>
<dbReference type="AlphaFoldDB" id="A0A9W5W898"/>
<reference evidence="8 9" key="1">
    <citation type="submission" date="2014-02" db="EMBL/GenBank/DDBJ databases">
        <title>Genome sequence of Paenibacillus darwinianus reveals adaptive mechanisms for survival in Antarctic soils.</title>
        <authorList>
            <person name="Dsouza M."/>
            <person name="Taylor M.W."/>
            <person name="Turner S.J."/>
            <person name="Aislabie J."/>
        </authorList>
    </citation>
    <scope>NUCLEOTIDE SEQUENCE [LARGE SCALE GENOMIC DNA]</scope>
    <source>
        <strain evidence="8 9">CE1</strain>
    </source>
</reference>
<evidence type="ECO:0000256" key="2">
    <source>
        <dbReference type="ARBA" id="ARBA00022475"/>
    </source>
</evidence>
<keyword evidence="9" id="KW-1185">Reference proteome</keyword>
<keyword evidence="3 6" id="KW-0812">Transmembrane</keyword>